<keyword evidence="3" id="KW-1185">Reference proteome</keyword>
<name>A0A0E0L082_ORYPU</name>
<evidence type="ECO:0000313" key="2">
    <source>
        <dbReference type="EnsemblPlants" id="OPUNC05G08000.2"/>
    </source>
</evidence>
<evidence type="ECO:0000313" key="3">
    <source>
        <dbReference type="Proteomes" id="UP000026962"/>
    </source>
</evidence>
<reference evidence="2" key="2">
    <citation type="submission" date="2018-05" db="EMBL/GenBank/DDBJ databases">
        <title>OpunRS2 (Oryza punctata Reference Sequence Version 2).</title>
        <authorList>
            <person name="Zhang J."/>
            <person name="Kudrna D."/>
            <person name="Lee S."/>
            <person name="Talag J."/>
            <person name="Welchert J."/>
            <person name="Wing R.A."/>
        </authorList>
    </citation>
    <scope>NUCLEOTIDE SEQUENCE [LARGE SCALE GENOMIC DNA]</scope>
</reference>
<organism evidence="2">
    <name type="scientific">Oryza punctata</name>
    <name type="common">Red rice</name>
    <dbReference type="NCBI Taxonomy" id="4537"/>
    <lineage>
        <taxon>Eukaryota</taxon>
        <taxon>Viridiplantae</taxon>
        <taxon>Streptophyta</taxon>
        <taxon>Embryophyta</taxon>
        <taxon>Tracheophyta</taxon>
        <taxon>Spermatophyta</taxon>
        <taxon>Magnoliopsida</taxon>
        <taxon>Liliopsida</taxon>
        <taxon>Poales</taxon>
        <taxon>Poaceae</taxon>
        <taxon>BOP clade</taxon>
        <taxon>Oryzoideae</taxon>
        <taxon>Oryzeae</taxon>
        <taxon>Oryzinae</taxon>
        <taxon>Oryza</taxon>
    </lineage>
</organism>
<dbReference type="AlphaFoldDB" id="A0A0E0L082"/>
<feature type="region of interest" description="Disordered" evidence="1">
    <location>
        <begin position="124"/>
        <end position="147"/>
    </location>
</feature>
<accession>A0A0E0L082</accession>
<proteinExistence type="predicted"/>
<dbReference type="Gramene" id="OPUNC05G08000.2">
    <property type="protein sequence ID" value="OPUNC05G08000.2"/>
    <property type="gene ID" value="OPUNC05G08000"/>
</dbReference>
<reference evidence="2" key="1">
    <citation type="submission" date="2015-04" db="UniProtKB">
        <authorList>
            <consortium name="EnsemblPlants"/>
        </authorList>
    </citation>
    <scope>IDENTIFICATION</scope>
</reference>
<sequence length="147" mass="15989">MSIARAVVEITIVIVIKTMIARIAKVIVARTIEVNDTAMMIEKTHDLWPQGEAEVMTAVHGIIHPITSTANIPQVLEQNKQRAECWETTSSSPICVGFLCKGTCWIGAKVWKAKVKKAQTAMAKHGSTVHGPGPARPVNPCHDWANA</sequence>
<dbReference type="EnsemblPlants" id="OPUNC05G08000.2">
    <property type="protein sequence ID" value="OPUNC05G08000.2"/>
    <property type="gene ID" value="OPUNC05G08000"/>
</dbReference>
<protein>
    <submittedName>
        <fullName evidence="2">Uncharacterized protein</fullName>
    </submittedName>
</protein>
<dbReference type="Proteomes" id="UP000026962">
    <property type="component" value="Chromosome 5"/>
</dbReference>
<evidence type="ECO:0000256" key="1">
    <source>
        <dbReference type="SAM" id="MobiDB-lite"/>
    </source>
</evidence>